<evidence type="ECO:0000256" key="5">
    <source>
        <dbReference type="PROSITE-ProRule" id="PRU00108"/>
    </source>
</evidence>
<sequence length="447" mass="51389">MEETTATKEDQFFEESLADSCSRNGSVSPSMLEDFDSKSALLLISDATKKSLQSATPWKAFSPWQRQILETTYQKNPYIRAEERKDLSEKTGLTDAQVLHWFVHRRYKAKKASQKYEKVGSTPSPVPASKPGWPNQFEPWQTQALMEKFKETKNIDGEERRALSKRTGLTEKQISKWFMHRRAKERKKLGISYAQISNYSQISQVSQSSPFDEMPLSFADGESLLFNHDSTVDSPSCSMNDSNLEESYNNSIKNEEPDEDDIALSVQEKLLQANFYYMEKDGNLMLSVGEKMFFVNKERLSERSQYFNALFLIYSKANIEAPVEVTNIEPDELKELLRAIKSSGGTITGQNVGMFLSLGERFDFADITKYCENFLRDKSRCNFSIMKKIQLADEHKLNDLMKFCVEEMNNLPAFQRLSFNAEHDQLTDFGKARLYEKLIKLVQKGTV</sequence>
<dbReference type="GO" id="GO:0005634">
    <property type="term" value="C:nucleus"/>
    <property type="evidence" value="ECO:0007669"/>
    <property type="project" value="UniProtKB-SubCell"/>
</dbReference>
<evidence type="ECO:0000259" key="8">
    <source>
        <dbReference type="PROSITE" id="PS50071"/>
    </source>
</evidence>
<dbReference type="SUPFAM" id="SSF54695">
    <property type="entry name" value="POZ domain"/>
    <property type="match status" value="1"/>
</dbReference>
<feature type="domain" description="Homeobox" evidence="8">
    <location>
        <begin position="60"/>
        <end position="112"/>
    </location>
</feature>
<keyword evidence="3 5" id="KW-0371">Homeobox</keyword>
<dbReference type="PROSITE" id="PS50071">
    <property type="entry name" value="HOMEOBOX_2"/>
    <property type="match status" value="2"/>
</dbReference>
<evidence type="ECO:0000259" key="9">
    <source>
        <dbReference type="PROSITE" id="PS50097"/>
    </source>
</evidence>
<evidence type="ECO:0000256" key="2">
    <source>
        <dbReference type="ARBA" id="ARBA00023125"/>
    </source>
</evidence>
<dbReference type="GO" id="GO:0000981">
    <property type="term" value="F:DNA-binding transcription factor activity, RNA polymerase II-specific"/>
    <property type="evidence" value="ECO:0007669"/>
    <property type="project" value="InterPro"/>
</dbReference>
<evidence type="ECO:0000256" key="6">
    <source>
        <dbReference type="RuleBase" id="RU000682"/>
    </source>
</evidence>
<dbReference type="CDD" id="cd00086">
    <property type="entry name" value="homeodomain"/>
    <property type="match status" value="2"/>
</dbReference>
<dbReference type="PANTHER" id="PTHR22744:SF14">
    <property type="entry name" value="BTB DOMAIN-CONTAINING PROTEIN-RELATED"/>
    <property type="match status" value="1"/>
</dbReference>
<dbReference type="PROSITE" id="PS00027">
    <property type="entry name" value="HOMEOBOX_1"/>
    <property type="match status" value="1"/>
</dbReference>
<evidence type="ECO:0000256" key="7">
    <source>
        <dbReference type="SAM" id="MobiDB-lite"/>
    </source>
</evidence>
<dbReference type="InterPro" id="IPR001356">
    <property type="entry name" value="HD"/>
</dbReference>
<dbReference type="InterPro" id="IPR000210">
    <property type="entry name" value="BTB/POZ_dom"/>
</dbReference>
<feature type="region of interest" description="Disordered" evidence="7">
    <location>
        <begin position="114"/>
        <end position="134"/>
    </location>
</feature>
<reference evidence="11" key="1">
    <citation type="submission" date="2022-11" db="UniProtKB">
        <authorList>
            <consortium name="WormBaseParasite"/>
        </authorList>
    </citation>
    <scope>IDENTIFICATION</scope>
</reference>
<evidence type="ECO:0000256" key="4">
    <source>
        <dbReference type="ARBA" id="ARBA00023242"/>
    </source>
</evidence>
<keyword evidence="10" id="KW-1185">Reference proteome</keyword>
<dbReference type="GO" id="GO:0003677">
    <property type="term" value="F:DNA binding"/>
    <property type="evidence" value="ECO:0007669"/>
    <property type="project" value="UniProtKB-UniRule"/>
</dbReference>
<evidence type="ECO:0000256" key="3">
    <source>
        <dbReference type="ARBA" id="ARBA00023155"/>
    </source>
</evidence>
<organism evidence="10 11">
    <name type="scientific">Acrobeloides nanus</name>
    <dbReference type="NCBI Taxonomy" id="290746"/>
    <lineage>
        <taxon>Eukaryota</taxon>
        <taxon>Metazoa</taxon>
        <taxon>Ecdysozoa</taxon>
        <taxon>Nematoda</taxon>
        <taxon>Chromadorea</taxon>
        <taxon>Rhabditida</taxon>
        <taxon>Tylenchina</taxon>
        <taxon>Cephalobomorpha</taxon>
        <taxon>Cephaloboidea</taxon>
        <taxon>Cephalobidae</taxon>
        <taxon>Acrobeloides</taxon>
    </lineage>
</organism>
<dbReference type="Pfam" id="PF00651">
    <property type="entry name" value="BTB"/>
    <property type="match status" value="1"/>
</dbReference>
<dbReference type="Pfam" id="PF00046">
    <property type="entry name" value="Homeodomain"/>
    <property type="match status" value="2"/>
</dbReference>
<dbReference type="Gene3D" id="3.30.710.10">
    <property type="entry name" value="Potassium Channel Kv1.1, Chain A"/>
    <property type="match status" value="1"/>
</dbReference>
<dbReference type="SMART" id="SM00225">
    <property type="entry name" value="BTB"/>
    <property type="match status" value="1"/>
</dbReference>
<dbReference type="PANTHER" id="PTHR22744">
    <property type="entry name" value="HELIX LOOP HELIX PROTEIN 21-RELATED"/>
    <property type="match status" value="1"/>
</dbReference>
<feature type="DNA-binding region" description="Homeobox" evidence="5">
    <location>
        <begin position="139"/>
        <end position="189"/>
    </location>
</feature>
<feature type="DNA-binding region" description="Homeobox" evidence="5">
    <location>
        <begin position="62"/>
        <end position="113"/>
    </location>
</feature>
<dbReference type="InterPro" id="IPR017970">
    <property type="entry name" value="Homeobox_CS"/>
</dbReference>
<dbReference type="Proteomes" id="UP000887540">
    <property type="component" value="Unplaced"/>
</dbReference>
<proteinExistence type="predicted"/>
<accession>A0A914DJK0</accession>
<keyword evidence="4 5" id="KW-0539">Nucleus</keyword>
<evidence type="ECO:0000313" key="11">
    <source>
        <dbReference type="WBParaSite" id="ACRNAN_scaffold265.g12641.t1"/>
    </source>
</evidence>
<dbReference type="PROSITE" id="PS50097">
    <property type="entry name" value="BTB"/>
    <property type="match status" value="1"/>
</dbReference>
<dbReference type="InterPro" id="IPR009057">
    <property type="entry name" value="Homeodomain-like_sf"/>
</dbReference>
<dbReference type="SUPFAM" id="SSF46689">
    <property type="entry name" value="Homeodomain-like"/>
    <property type="match status" value="2"/>
</dbReference>
<dbReference type="Gene3D" id="1.10.10.60">
    <property type="entry name" value="Homeodomain-like"/>
    <property type="match status" value="2"/>
</dbReference>
<protein>
    <submittedName>
        <fullName evidence="11">Homeobox domain-containing protein</fullName>
    </submittedName>
</protein>
<dbReference type="CDD" id="cd18186">
    <property type="entry name" value="BTB_POZ_ZBTB_KLHL-like"/>
    <property type="match status" value="1"/>
</dbReference>
<dbReference type="WBParaSite" id="ACRNAN_scaffold265.g12641.t1">
    <property type="protein sequence ID" value="ACRNAN_scaffold265.g12641.t1"/>
    <property type="gene ID" value="ACRNAN_scaffold265.g12641"/>
</dbReference>
<dbReference type="AlphaFoldDB" id="A0A914DJK0"/>
<dbReference type="SMART" id="SM00389">
    <property type="entry name" value="HOX"/>
    <property type="match status" value="2"/>
</dbReference>
<keyword evidence="2 5" id="KW-0238">DNA-binding</keyword>
<name>A0A914DJK0_9BILA</name>
<evidence type="ECO:0000313" key="10">
    <source>
        <dbReference type="Proteomes" id="UP000887540"/>
    </source>
</evidence>
<feature type="domain" description="Homeobox" evidence="8">
    <location>
        <begin position="137"/>
        <end position="188"/>
    </location>
</feature>
<evidence type="ECO:0000256" key="1">
    <source>
        <dbReference type="ARBA" id="ARBA00004123"/>
    </source>
</evidence>
<comment type="subcellular location">
    <subcellularLocation>
        <location evidence="1 5 6">Nucleus</location>
    </subcellularLocation>
</comment>
<feature type="domain" description="BTB" evidence="9">
    <location>
        <begin position="282"/>
        <end position="349"/>
    </location>
</feature>
<dbReference type="InterPro" id="IPR011333">
    <property type="entry name" value="SKP1/BTB/POZ_sf"/>
</dbReference>